<dbReference type="SUPFAM" id="SSF56349">
    <property type="entry name" value="DNA breaking-rejoining enzymes"/>
    <property type="match status" value="1"/>
</dbReference>
<dbReference type="Pfam" id="PF00589">
    <property type="entry name" value="Phage_integrase"/>
    <property type="match status" value="1"/>
</dbReference>
<reference evidence="4" key="1">
    <citation type="journal article" date="2021" name="Proc. Natl. Acad. Sci. U.S.A.">
        <title>A Catalog of Tens of Thousands of Viruses from Human Metagenomes Reveals Hidden Associations with Chronic Diseases.</title>
        <authorList>
            <person name="Tisza M.J."/>
            <person name="Buck C.B."/>
        </authorList>
    </citation>
    <scope>NUCLEOTIDE SEQUENCE</scope>
    <source>
        <strain evidence="4">Ct96x5</strain>
    </source>
</reference>
<name>A0A8S5PRB6_9CAUD</name>
<dbReference type="GO" id="GO:0015074">
    <property type="term" value="P:DNA integration"/>
    <property type="evidence" value="ECO:0007669"/>
    <property type="project" value="InterPro"/>
</dbReference>
<dbReference type="InterPro" id="IPR002104">
    <property type="entry name" value="Integrase_catalytic"/>
</dbReference>
<evidence type="ECO:0000313" key="4">
    <source>
        <dbReference type="EMBL" id="DAE09418.1"/>
    </source>
</evidence>
<keyword evidence="2" id="KW-0233">DNA recombination</keyword>
<dbReference type="Gene3D" id="1.10.443.10">
    <property type="entry name" value="Intergrase catalytic core"/>
    <property type="match status" value="1"/>
</dbReference>
<feature type="domain" description="Tyr recombinase" evidence="3">
    <location>
        <begin position="32"/>
        <end position="256"/>
    </location>
</feature>
<dbReference type="EMBL" id="BK015488">
    <property type="protein sequence ID" value="DAE09418.1"/>
    <property type="molecule type" value="Genomic_DNA"/>
</dbReference>
<dbReference type="GO" id="GO:0006310">
    <property type="term" value="P:DNA recombination"/>
    <property type="evidence" value="ECO:0007669"/>
    <property type="project" value="UniProtKB-KW"/>
</dbReference>
<protein>
    <submittedName>
        <fullName evidence="4">Site specific tyrosine recombinase</fullName>
    </submittedName>
</protein>
<dbReference type="PROSITE" id="PS51898">
    <property type="entry name" value="TYR_RECOMBINASE"/>
    <property type="match status" value="1"/>
</dbReference>
<accession>A0A8S5PRB6</accession>
<dbReference type="InterPro" id="IPR011010">
    <property type="entry name" value="DNA_brk_join_enz"/>
</dbReference>
<proteinExistence type="inferred from homology"/>
<comment type="similarity">
    <text evidence="1">Belongs to the 'phage' integrase family.</text>
</comment>
<evidence type="ECO:0000259" key="3">
    <source>
        <dbReference type="PROSITE" id="PS51898"/>
    </source>
</evidence>
<dbReference type="GO" id="GO:0003677">
    <property type="term" value="F:DNA binding"/>
    <property type="evidence" value="ECO:0007669"/>
    <property type="project" value="InterPro"/>
</dbReference>
<sequence length="269" mass="31006">MPAVCVDFSVVKTPRPAIQKNHDFTRKEAPNGTVEPIRDDKDVKRVADYFYKKKMYREWCMFMVGINCGLRVSDLVRLRVDDFAVERKDGTWQTRPIGSFFKLMPKKTDAERKYVDVLINAQMCKAIQIYLDKVGGPNGKYQGYFKTRGWLFPSERGSIANSKRTATCKKFPGDPIDEDTFGKTIRQCGRDLNLGYPIGTHTLRKTFGYRMFRQYQSNGEGESALVQLQQIFNHSKPSITMKYIGIGSEMRRSMVMNYDCGINVDDYNE</sequence>
<organism evidence="4">
    <name type="scientific">Siphoviridae sp. ct96x5</name>
    <dbReference type="NCBI Taxonomy" id="2825367"/>
    <lineage>
        <taxon>Viruses</taxon>
        <taxon>Duplodnaviria</taxon>
        <taxon>Heunggongvirae</taxon>
        <taxon>Uroviricota</taxon>
        <taxon>Caudoviricetes</taxon>
    </lineage>
</organism>
<dbReference type="InterPro" id="IPR013762">
    <property type="entry name" value="Integrase-like_cat_sf"/>
</dbReference>
<evidence type="ECO:0000256" key="2">
    <source>
        <dbReference type="ARBA" id="ARBA00023172"/>
    </source>
</evidence>
<evidence type="ECO:0000256" key="1">
    <source>
        <dbReference type="ARBA" id="ARBA00008857"/>
    </source>
</evidence>